<dbReference type="Pfam" id="PF18919">
    <property type="entry name" value="DUF5670"/>
    <property type="match status" value="1"/>
</dbReference>
<keyword evidence="1" id="KW-0812">Transmembrane</keyword>
<dbReference type="RefSeq" id="WP_142189529.1">
    <property type="nucleotide sequence ID" value="NZ_CP022515.1"/>
</dbReference>
<organism evidence="2 4">
    <name type="scientific">Arenibacter algicola</name>
    <dbReference type="NCBI Taxonomy" id="616991"/>
    <lineage>
        <taxon>Bacteria</taxon>
        <taxon>Pseudomonadati</taxon>
        <taxon>Bacteroidota</taxon>
        <taxon>Flavobacteriia</taxon>
        <taxon>Flavobacteriales</taxon>
        <taxon>Flavobacteriaceae</taxon>
        <taxon>Arenibacter</taxon>
    </lineage>
</organism>
<dbReference type="EMBL" id="CP022515">
    <property type="protein sequence ID" value="ASO06357.1"/>
    <property type="molecule type" value="Genomic_DNA"/>
</dbReference>
<dbReference type="STRING" id="616991.GCA_000733925_01295"/>
<evidence type="ECO:0000256" key="1">
    <source>
        <dbReference type="SAM" id="Phobius"/>
    </source>
</evidence>
<dbReference type="Proteomes" id="UP000315363">
    <property type="component" value="Unassembled WGS sequence"/>
</dbReference>
<feature type="transmembrane region" description="Helical" evidence="1">
    <location>
        <begin position="29"/>
        <end position="45"/>
    </location>
</feature>
<keyword evidence="1" id="KW-0472">Membrane</keyword>
<reference evidence="2 4" key="1">
    <citation type="submission" date="2017-07" db="EMBL/GenBank/DDBJ databases">
        <title>Genome Sequence of Arenibacter algicola Strain SMS7 Isolated from a culture of the Diatom Skeletonema marinoi.</title>
        <authorList>
            <person name="Topel M."/>
            <person name="Pinder M.I.M."/>
            <person name="Johansson O.N."/>
            <person name="Kourtchenko O."/>
            <person name="Godhe A."/>
            <person name="Clarke A.K."/>
        </authorList>
    </citation>
    <scope>NUCLEOTIDE SEQUENCE [LARGE SCALE GENOMIC DNA]</scope>
    <source>
        <strain evidence="2 4">SMS7</strain>
    </source>
</reference>
<sequence>MSKMLIIAAIIMLFLWAIGFFIFDIGIMIHLLLLVAVVLFITRVIRDK</sequence>
<proteinExistence type="predicted"/>
<dbReference type="AlphaFoldDB" id="A0A221UYC1"/>
<dbReference type="EMBL" id="VHIF01000001">
    <property type="protein sequence ID" value="TQO37662.1"/>
    <property type="molecule type" value="Genomic_DNA"/>
</dbReference>
<protein>
    <recommendedName>
        <fullName evidence="6">Lmo0937 family membrane protein</fullName>
    </recommendedName>
</protein>
<keyword evidence="5" id="KW-1185">Reference proteome</keyword>
<evidence type="ECO:0000313" key="5">
    <source>
        <dbReference type="Proteomes" id="UP000315363"/>
    </source>
</evidence>
<accession>A0A221UYC1</accession>
<dbReference type="KEGG" id="aalg:AREALGSMS7_02924"/>
<evidence type="ECO:0000313" key="3">
    <source>
        <dbReference type="EMBL" id="TQO37662.1"/>
    </source>
</evidence>
<gene>
    <name evidence="2" type="ORF">AREALGSMS7_02924</name>
    <name evidence="3" type="ORF">GQ41_2284</name>
</gene>
<reference evidence="3 5" key="2">
    <citation type="submission" date="2019-06" db="EMBL/GenBank/DDBJ databases">
        <title>A large-scale integrated study on North Sea by COGITO (Coastal Microbe Genomic &amp; Taxonomic Observatory).</title>
        <authorList>
            <person name="Teeling H."/>
        </authorList>
    </citation>
    <scope>NUCLEOTIDE SEQUENCE [LARGE SCALE GENOMIC DNA]</scope>
    <source>
        <strain evidence="3 5">MAR_2009_79</strain>
    </source>
</reference>
<name>A0A221UYC1_9FLAO</name>
<dbReference type="InterPro" id="IPR043727">
    <property type="entry name" value="Lmo0937-like"/>
</dbReference>
<dbReference type="Proteomes" id="UP000204551">
    <property type="component" value="Chromosome"/>
</dbReference>
<dbReference type="NCBIfam" id="NF033488">
    <property type="entry name" value="lmo0937_fam_TM"/>
    <property type="match status" value="1"/>
</dbReference>
<evidence type="ECO:0000313" key="2">
    <source>
        <dbReference type="EMBL" id="ASO06357.1"/>
    </source>
</evidence>
<keyword evidence="1" id="KW-1133">Transmembrane helix</keyword>
<evidence type="ECO:0000313" key="4">
    <source>
        <dbReference type="Proteomes" id="UP000204551"/>
    </source>
</evidence>
<evidence type="ECO:0008006" key="6">
    <source>
        <dbReference type="Google" id="ProtNLM"/>
    </source>
</evidence>
<feature type="transmembrane region" description="Helical" evidence="1">
    <location>
        <begin position="5"/>
        <end position="23"/>
    </location>
</feature>